<sequence length="227" mass="25655">MLNKILKKFLVHVEKSQLNESIINFYFCHLLSEDDNAVYSGRFYKRVLSTLCQLVRLRLCDPDCVEQHDVLNLGIVSCAMIMGTMYKQYISLQHFSGDVKGYPSFSQVVTCMGPQRHHRGVFAQLCVTILCKICGLNNLQYNEAVLFNGLYMPGGLITNASEHFLGKITQCINNNEMFFGVVIEDLATQVCMMLDRMHLAAVKEEIEAYCAAYDKIMHSSSGQGPSR</sequence>
<dbReference type="EMBL" id="CP000107">
    <property type="protein sequence ID" value="AAZ68115.1"/>
    <property type="molecule type" value="Genomic_DNA"/>
</dbReference>
<keyword evidence="2" id="KW-1185">Reference proteome</keyword>
<reference evidence="2" key="1">
    <citation type="journal article" date="2006" name="J. Bacteriol.">
        <title>The genome of the obligately intracellular bacterium Ehrlichia canis reveals themes of complex membrane structure and immune evasion strategies.</title>
        <authorList>
            <person name="Mavromatis K."/>
            <person name="Doyle C.K."/>
            <person name="Lykidis A."/>
            <person name="Ivanova N."/>
            <person name="Francino M.P."/>
            <person name="Chain P."/>
            <person name="Shin M."/>
            <person name="Malfatti S."/>
            <person name="Larimer F."/>
            <person name="Copeland A."/>
            <person name="Detter J.C."/>
            <person name="Land M."/>
            <person name="Richardson P.M."/>
            <person name="Yu X.J."/>
            <person name="Walker D.H."/>
            <person name="McBride J.W."/>
            <person name="Kyrpides N.C."/>
        </authorList>
    </citation>
    <scope>NUCLEOTIDE SEQUENCE [LARGE SCALE GENOMIC DNA]</scope>
    <source>
        <strain evidence="2">Jake</strain>
    </source>
</reference>
<evidence type="ECO:0000313" key="2">
    <source>
        <dbReference type="Proteomes" id="UP000000435"/>
    </source>
</evidence>
<name>A0ACA6AV83_EHRCJ</name>
<proteinExistence type="predicted"/>
<accession>A0ACA6AV83</accession>
<dbReference type="Proteomes" id="UP000000435">
    <property type="component" value="Chromosome"/>
</dbReference>
<protein>
    <submittedName>
        <fullName evidence="1">Uncharacterized protein</fullName>
    </submittedName>
</protein>
<organism evidence="1 2">
    <name type="scientific">Ehrlichia canis (strain Jake)</name>
    <dbReference type="NCBI Taxonomy" id="269484"/>
    <lineage>
        <taxon>Bacteria</taxon>
        <taxon>Pseudomonadati</taxon>
        <taxon>Pseudomonadota</taxon>
        <taxon>Alphaproteobacteria</taxon>
        <taxon>Rickettsiales</taxon>
        <taxon>Anaplasmataceae</taxon>
        <taxon>Ehrlichia</taxon>
    </lineage>
</organism>
<gene>
    <name evidence="1" type="ordered locus">Ecaj_0064</name>
</gene>
<evidence type="ECO:0000313" key="1">
    <source>
        <dbReference type="EMBL" id="AAZ68115.1"/>
    </source>
</evidence>